<dbReference type="Gene3D" id="3.40.1350.140">
    <property type="entry name" value="MepB-like"/>
    <property type="match status" value="1"/>
</dbReference>
<evidence type="ECO:0000313" key="1">
    <source>
        <dbReference type="EMBL" id="KAB2817668.1"/>
    </source>
</evidence>
<accession>A0A6L3ZJD0</accession>
<dbReference type="AlphaFoldDB" id="A0A6L3ZJD0"/>
<dbReference type="InterPro" id="IPR011235">
    <property type="entry name" value="MepB-like"/>
</dbReference>
<dbReference type="OrthoDB" id="4954833at2"/>
<dbReference type="InterPro" id="IPR038231">
    <property type="entry name" value="MepB-like_sf"/>
</dbReference>
<dbReference type="EMBL" id="WBVQ01000001">
    <property type="protein sequence ID" value="KAB2817668.1"/>
    <property type="molecule type" value="Genomic_DNA"/>
</dbReference>
<dbReference type="Proteomes" id="UP000484164">
    <property type="component" value="Unassembled WGS sequence"/>
</dbReference>
<sequence length="170" mass="19976">MIEHTGLNQNLYEVDSQVYDRLSLSITNVVNEREGVEYDACRFQLNGMNIISRSSKTTPKKSGQFVTFWKRDQLGETAPHSENDPFDFYIVQSRSRDQLGQFVFPKSVLIKKGYIRTALKDGKRGFRVYPIWDQTSNKQAEKTQDWQLKYFYKIDELTNLNKVRELYGIQ</sequence>
<keyword evidence="2" id="KW-1185">Reference proteome</keyword>
<gene>
    <name evidence="1" type="ORF">F8C82_04500</name>
</gene>
<proteinExistence type="predicted"/>
<dbReference type="PIRSF" id="PIRSF032285">
    <property type="entry name" value="UCP032285"/>
    <property type="match status" value="1"/>
</dbReference>
<dbReference type="Pfam" id="PF08877">
    <property type="entry name" value="MepB-like"/>
    <property type="match status" value="1"/>
</dbReference>
<evidence type="ECO:0000313" key="2">
    <source>
        <dbReference type="Proteomes" id="UP000484164"/>
    </source>
</evidence>
<organism evidence="1 2">
    <name type="scientific">Phaeocystidibacter marisrubri</name>
    <dbReference type="NCBI Taxonomy" id="1577780"/>
    <lineage>
        <taxon>Bacteria</taxon>
        <taxon>Pseudomonadati</taxon>
        <taxon>Bacteroidota</taxon>
        <taxon>Flavobacteriia</taxon>
        <taxon>Flavobacteriales</taxon>
        <taxon>Phaeocystidibacteraceae</taxon>
        <taxon>Phaeocystidibacter</taxon>
    </lineage>
</organism>
<protein>
    <submittedName>
        <fullName evidence="1">MepB family protein</fullName>
    </submittedName>
</protein>
<reference evidence="1 2" key="1">
    <citation type="submission" date="2019-10" db="EMBL/GenBank/DDBJ databases">
        <title>Genome sequence of Phaeocystidibacter marisrubri JCM30614 (type strain).</title>
        <authorList>
            <person name="Bowman J.P."/>
        </authorList>
    </citation>
    <scope>NUCLEOTIDE SEQUENCE [LARGE SCALE GENOMIC DNA]</scope>
    <source>
        <strain evidence="1 2">JCM 30614</strain>
    </source>
</reference>
<dbReference type="RefSeq" id="WP_151692356.1">
    <property type="nucleotide sequence ID" value="NZ_BMGX01000002.1"/>
</dbReference>
<comment type="caution">
    <text evidence="1">The sequence shown here is derived from an EMBL/GenBank/DDBJ whole genome shotgun (WGS) entry which is preliminary data.</text>
</comment>
<name>A0A6L3ZJD0_9FLAO</name>